<evidence type="ECO:0000313" key="4">
    <source>
        <dbReference type="Proteomes" id="UP000245720"/>
    </source>
</evidence>
<comment type="caution">
    <text evidence="3">The sequence shown here is derived from an EMBL/GenBank/DDBJ whole genome shotgun (WGS) entry which is preliminary data.</text>
</comment>
<feature type="region of interest" description="Disordered" evidence="1">
    <location>
        <begin position="39"/>
        <end position="71"/>
    </location>
</feature>
<name>A0A315XV76_RUMFL</name>
<gene>
    <name evidence="3" type="ORF">IE37_02631</name>
</gene>
<organism evidence="3 4">
    <name type="scientific">Ruminococcus flavefaciens</name>
    <dbReference type="NCBI Taxonomy" id="1265"/>
    <lineage>
        <taxon>Bacteria</taxon>
        <taxon>Bacillati</taxon>
        <taxon>Bacillota</taxon>
        <taxon>Clostridia</taxon>
        <taxon>Eubacteriales</taxon>
        <taxon>Oscillospiraceae</taxon>
        <taxon>Ruminococcus</taxon>
    </lineage>
</organism>
<dbReference type="RefSeq" id="WP_181380322.1">
    <property type="nucleotide sequence ID" value="NZ_QGDI01000011.1"/>
</dbReference>
<proteinExistence type="predicted"/>
<protein>
    <recommendedName>
        <fullName evidence="2">DUF7577 domain-containing protein</fullName>
    </recommendedName>
</protein>
<evidence type="ECO:0000313" key="3">
    <source>
        <dbReference type="EMBL" id="PWJ10984.1"/>
    </source>
</evidence>
<dbReference type="InterPro" id="IPR055999">
    <property type="entry name" value="DUF7577"/>
</dbReference>
<evidence type="ECO:0000259" key="2">
    <source>
        <dbReference type="Pfam" id="PF24463"/>
    </source>
</evidence>
<dbReference type="EMBL" id="QGDI01000011">
    <property type="protein sequence ID" value="PWJ10984.1"/>
    <property type="molecule type" value="Genomic_DNA"/>
</dbReference>
<dbReference type="AlphaFoldDB" id="A0A315XV76"/>
<sequence length="545" mass="60023">MKCPRCGTDNEAGFRFCVKCGVNLEDPQDINIEQVDMGGYHSEEDPASGGYTFGSGTFTISDTPSRESSSDLYTADELNDSDEEFDFSSFDEPFIPKLDTGRVTLPEQSRAVRQAQLNNQGMMRPQNNMHTASRQGMMNGMPPQGSMQGLPPQQGMMNGMPPQGGMQGLPPQQGMMNAVSPQGGMQGLSPQQPMMNGMPTQNGMQGIPPQQGMMNAVPPQGGMQGLPQQNGSQQMNGMPMYGQPMMYGQPQIVGYDQNGMPMYGQPMMYGQPQIIGYDPNGMPVYGQPMMYGQPQIIGYDPNGMPIYGQPMMYGQPQAPDTHEGAPMGQMAGMQAAPLKPLKPIPPPPPAEDKEKVEVPDDFWEFFDGGKATEHAEVDSADDFFGKRGDEIEGMKRFEKKKDAYMNDTPLVDASKLRKNEPAKFNKFYMKAAGIADPDQLEAKKQEKHIDYMSATKDVDASELRVHEKSKSWNIMNKADKANADELEANVTEHREALMAQADHAVQAMPKKPKTYNDEIDAIELPESMKAKKTQKQVEIPGLPEI</sequence>
<evidence type="ECO:0000256" key="1">
    <source>
        <dbReference type="SAM" id="MobiDB-lite"/>
    </source>
</evidence>
<dbReference type="Pfam" id="PF24463">
    <property type="entry name" value="DUF7577"/>
    <property type="match status" value="1"/>
</dbReference>
<accession>A0A315XV76</accession>
<dbReference type="Proteomes" id="UP000245720">
    <property type="component" value="Unassembled WGS sequence"/>
</dbReference>
<reference evidence="3 4" key="1">
    <citation type="submission" date="2018-05" db="EMBL/GenBank/DDBJ databases">
        <title>The Hungate 1000. A catalogue of reference genomes from the rumen microbiome.</title>
        <authorList>
            <person name="Kelly W."/>
        </authorList>
    </citation>
    <scope>NUCLEOTIDE SEQUENCE [LARGE SCALE GENOMIC DNA]</scope>
    <source>
        <strain evidence="3 4">SAb67</strain>
    </source>
</reference>
<feature type="domain" description="DUF7577" evidence="2">
    <location>
        <begin position="2"/>
        <end position="24"/>
    </location>
</feature>
<feature type="compositionally biased region" description="Low complexity" evidence="1">
    <location>
        <begin position="48"/>
        <end position="59"/>
    </location>
</feature>